<evidence type="ECO:0000256" key="7">
    <source>
        <dbReference type="ARBA" id="ARBA00022692"/>
    </source>
</evidence>
<sequence length="605" mass="62439">MKEVAFGRYRLLSVIGQGGMGTVYRAHDTVIDRDIAIKVLSAELAGEPGYADRFRREARVAARLAEPHIIPIYDTGEIDGQLYLTMPVVDGTDVAELLDRRGPMSPERAVHIVDQLASALDTAHAAGLVHRDVKPSNILVTGNDFAYLIDFGIAHDTGATGKLTRTGFVVGTWAYMAPERFTGGAAGPGIDVYALTCVLYECLTGSQPYPGDSLEQQFNGHYALAPPEPSPLNPTVPQGFSSVIARGMAKDPARRYRSARELVTAARNATHDAVPRRPGTPTPAGSTVPAPQPDTVAAARRRRRWPVLAGTAALLAAAAGAGLLIRAQPQPRAPAVSGQTGAAQAPTGPQPPATARQTDATVLPITGLAQPDGLAVDRAGTLYVADRGNNRVLQLRRSDSGATQLPVSGLSGPAGVALGADGAVYVSNIGNNLLLKFDPGATSTVQLPVTTLQQPRAVAADTADDIYLLDDSDHIQKLAAGSTETTTVGRGGLKNPSGIAVDAAGDVFVADTGNNRVLEVAAHSGTETPLAFGALAGPTCVAVDGAGTVYVADTGNNRVLKLPAGATAPTTLSATGLAGPTGIAVDTAGDVYVADAGNNRVLRLR</sequence>
<dbReference type="CDD" id="cd14952">
    <property type="entry name" value="NHL_PKND_like"/>
    <property type="match status" value="1"/>
</dbReference>
<protein>
    <recommendedName>
        <fullName evidence="2">non-specific serine/threonine protein kinase</fullName>
        <ecNumber evidence="2">2.7.11.1</ecNumber>
    </recommendedName>
</protein>
<evidence type="ECO:0000256" key="9">
    <source>
        <dbReference type="ARBA" id="ARBA00022741"/>
    </source>
</evidence>
<dbReference type="InterPro" id="IPR000033">
    <property type="entry name" value="LDLR_classB_rpt"/>
</dbReference>
<dbReference type="SUPFAM" id="SSF56112">
    <property type="entry name" value="Protein kinase-like (PK-like)"/>
    <property type="match status" value="1"/>
</dbReference>
<dbReference type="Gene3D" id="2.120.10.30">
    <property type="entry name" value="TolB, C-terminal domain"/>
    <property type="match status" value="1"/>
</dbReference>
<keyword evidence="8" id="KW-0677">Repeat</keyword>
<dbReference type="InterPro" id="IPR008271">
    <property type="entry name" value="Ser/Thr_kinase_AS"/>
</dbReference>
<evidence type="ECO:0000256" key="4">
    <source>
        <dbReference type="ARBA" id="ARBA00022527"/>
    </source>
</evidence>
<keyword evidence="9" id="KW-0547">Nucleotide-binding</keyword>
<dbReference type="FunFam" id="1.10.510.10:FF:000021">
    <property type="entry name" value="Serine/threonine protein kinase"/>
    <property type="match status" value="1"/>
</dbReference>
<keyword evidence="3" id="KW-1003">Cell membrane</keyword>
<dbReference type="Pfam" id="PF01436">
    <property type="entry name" value="NHL"/>
    <property type="match status" value="4"/>
</dbReference>
<evidence type="ECO:0000313" key="20">
    <source>
        <dbReference type="Proteomes" id="UP000192801"/>
    </source>
</evidence>
<evidence type="ECO:0000259" key="18">
    <source>
        <dbReference type="PROSITE" id="PS50011"/>
    </source>
</evidence>
<dbReference type="SMART" id="SM00135">
    <property type="entry name" value="LY"/>
    <property type="match status" value="3"/>
</dbReference>
<dbReference type="GO" id="GO:0005524">
    <property type="term" value="F:ATP binding"/>
    <property type="evidence" value="ECO:0007669"/>
    <property type="project" value="UniProtKB-UniRule"/>
</dbReference>
<dbReference type="PANTHER" id="PTHR43289">
    <property type="entry name" value="MITOGEN-ACTIVATED PROTEIN KINASE KINASE KINASE 20-RELATED"/>
    <property type="match status" value="1"/>
</dbReference>
<evidence type="ECO:0000256" key="10">
    <source>
        <dbReference type="ARBA" id="ARBA00022777"/>
    </source>
</evidence>
<dbReference type="GO" id="GO:0005886">
    <property type="term" value="C:plasma membrane"/>
    <property type="evidence" value="ECO:0007669"/>
    <property type="project" value="UniProtKB-SubCell"/>
</dbReference>
<evidence type="ECO:0000256" key="5">
    <source>
        <dbReference type="ARBA" id="ARBA00022553"/>
    </source>
</evidence>
<dbReference type="InterPro" id="IPR001258">
    <property type="entry name" value="NHL_repeat"/>
</dbReference>
<dbReference type="Proteomes" id="UP000192801">
    <property type="component" value="Unassembled WGS sequence"/>
</dbReference>
<dbReference type="SMART" id="SM00220">
    <property type="entry name" value="S_TKc"/>
    <property type="match status" value="1"/>
</dbReference>
<dbReference type="Pfam" id="PF00069">
    <property type="entry name" value="Pkinase"/>
    <property type="match status" value="1"/>
</dbReference>
<evidence type="ECO:0000256" key="17">
    <source>
        <dbReference type="SAM" id="Phobius"/>
    </source>
</evidence>
<dbReference type="PROSITE" id="PS51125">
    <property type="entry name" value="NHL"/>
    <property type="match status" value="4"/>
</dbReference>
<evidence type="ECO:0000256" key="6">
    <source>
        <dbReference type="ARBA" id="ARBA00022679"/>
    </source>
</evidence>
<dbReference type="EMBL" id="MVHS01000025">
    <property type="protein sequence ID" value="ORA70093.1"/>
    <property type="molecule type" value="Genomic_DNA"/>
</dbReference>
<keyword evidence="6" id="KW-0808">Transferase</keyword>
<proteinExistence type="predicted"/>
<evidence type="ECO:0000313" key="19">
    <source>
        <dbReference type="EMBL" id="ORA70093.1"/>
    </source>
</evidence>
<evidence type="ECO:0000256" key="3">
    <source>
        <dbReference type="ARBA" id="ARBA00022475"/>
    </source>
</evidence>
<evidence type="ECO:0000256" key="15">
    <source>
        <dbReference type="ARBA" id="ARBA00048679"/>
    </source>
</evidence>
<keyword evidence="13 17" id="KW-0472">Membrane</keyword>
<comment type="catalytic activity">
    <reaction evidence="15">
        <text>L-seryl-[protein] + ATP = O-phospho-L-seryl-[protein] + ADP + H(+)</text>
        <dbReference type="Rhea" id="RHEA:17989"/>
        <dbReference type="Rhea" id="RHEA-COMP:9863"/>
        <dbReference type="Rhea" id="RHEA-COMP:11604"/>
        <dbReference type="ChEBI" id="CHEBI:15378"/>
        <dbReference type="ChEBI" id="CHEBI:29999"/>
        <dbReference type="ChEBI" id="CHEBI:30616"/>
        <dbReference type="ChEBI" id="CHEBI:83421"/>
        <dbReference type="ChEBI" id="CHEBI:456216"/>
        <dbReference type="EC" id="2.7.11.1"/>
    </reaction>
</comment>
<feature type="region of interest" description="Disordered" evidence="16">
    <location>
        <begin position="331"/>
        <end position="357"/>
    </location>
</feature>
<evidence type="ECO:0000256" key="13">
    <source>
        <dbReference type="ARBA" id="ARBA00023136"/>
    </source>
</evidence>
<dbReference type="InterPro" id="IPR000719">
    <property type="entry name" value="Prot_kinase_dom"/>
</dbReference>
<feature type="region of interest" description="Disordered" evidence="16">
    <location>
        <begin position="267"/>
        <end position="300"/>
    </location>
</feature>
<dbReference type="InterPro" id="IPR011042">
    <property type="entry name" value="6-blade_b-propeller_TolB-like"/>
</dbReference>
<keyword evidence="11" id="KW-0067">ATP-binding</keyword>
<keyword evidence="5" id="KW-0597">Phosphoprotein</keyword>
<evidence type="ECO:0000256" key="14">
    <source>
        <dbReference type="ARBA" id="ARBA00047899"/>
    </source>
</evidence>
<comment type="caution">
    <text evidence="19">The sequence shown here is derived from an EMBL/GenBank/DDBJ whole genome shotgun (WGS) entry which is preliminary data.</text>
</comment>
<keyword evidence="10" id="KW-0418">Kinase</keyword>
<feature type="transmembrane region" description="Helical" evidence="17">
    <location>
        <begin position="305"/>
        <end position="325"/>
    </location>
</feature>
<dbReference type="PANTHER" id="PTHR43289:SF6">
    <property type="entry name" value="SERINE_THREONINE-PROTEIN KINASE NEKL-3"/>
    <property type="match status" value="1"/>
</dbReference>
<evidence type="ECO:0000256" key="16">
    <source>
        <dbReference type="SAM" id="MobiDB-lite"/>
    </source>
</evidence>
<dbReference type="InterPro" id="IPR017441">
    <property type="entry name" value="Protein_kinase_ATP_BS"/>
</dbReference>
<dbReference type="AlphaFoldDB" id="A0A1X0DCH3"/>
<evidence type="ECO:0000256" key="8">
    <source>
        <dbReference type="ARBA" id="ARBA00022737"/>
    </source>
</evidence>
<keyword evidence="20" id="KW-1185">Reference proteome</keyword>
<evidence type="ECO:0000256" key="11">
    <source>
        <dbReference type="ARBA" id="ARBA00022840"/>
    </source>
</evidence>
<evidence type="ECO:0000256" key="12">
    <source>
        <dbReference type="ARBA" id="ARBA00022989"/>
    </source>
</evidence>
<dbReference type="Gene3D" id="1.10.510.10">
    <property type="entry name" value="Transferase(Phosphotransferase) domain 1"/>
    <property type="match status" value="1"/>
</dbReference>
<comment type="subcellular location">
    <subcellularLocation>
        <location evidence="1">Cell membrane</location>
        <topology evidence="1">Single-pass membrane protein</topology>
    </subcellularLocation>
</comment>
<dbReference type="STRING" id="444597.BST26_11725"/>
<comment type="catalytic activity">
    <reaction evidence="14">
        <text>L-threonyl-[protein] + ATP = O-phospho-L-threonyl-[protein] + ADP + H(+)</text>
        <dbReference type="Rhea" id="RHEA:46608"/>
        <dbReference type="Rhea" id="RHEA-COMP:11060"/>
        <dbReference type="Rhea" id="RHEA-COMP:11605"/>
        <dbReference type="ChEBI" id="CHEBI:15378"/>
        <dbReference type="ChEBI" id="CHEBI:30013"/>
        <dbReference type="ChEBI" id="CHEBI:30616"/>
        <dbReference type="ChEBI" id="CHEBI:61977"/>
        <dbReference type="ChEBI" id="CHEBI:456216"/>
        <dbReference type="EC" id="2.7.11.1"/>
    </reaction>
</comment>
<dbReference type="GO" id="GO:0004674">
    <property type="term" value="F:protein serine/threonine kinase activity"/>
    <property type="evidence" value="ECO:0007669"/>
    <property type="project" value="UniProtKB-KW"/>
</dbReference>
<evidence type="ECO:0000256" key="1">
    <source>
        <dbReference type="ARBA" id="ARBA00004162"/>
    </source>
</evidence>
<keyword evidence="7 17" id="KW-0812">Transmembrane</keyword>
<dbReference type="Gene3D" id="3.30.200.20">
    <property type="entry name" value="Phosphorylase Kinase, domain 1"/>
    <property type="match status" value="1"/>
</dbReference>
<dbReference type="Gene3D" id="2.40.10.500">
    <property type="match status" value="1"/>
</dbReference>
<dbReference type="SUPFAM" id="SSF101898">
    <property type="entry name" value="NHL repeat"/>
    <property type="match status" value="1"/>
</dbReference>
<keyword evidence="4" id="KW-0723">Serine/threonine-protein kinase</keyword>
<dbReference type="InterPro" id="IPR011009">
    <property type="entry name" value="Kinase-like_dom_sf"/>
</dbReference>
<dbReference type="FunFam" id="3.30.200.20:FF:000035">
    <property type="entry name" value="Serine/threonine protein kinase Stk1"/>
    <property type="match status" value="1"/>
</dbReference>
<dbReference type="PROSITE" id="PS50011">
    <property type="entry name" value="PROTEIN_KINASE_DOM"/>
    <property type="match status" value="1"/>
</dbReference>
<organism evidence="19 20">
    <name type="scientific">Mycolicibacterium insubricum</name>
    <dbReference type="NCBI Taxonomy" id="444597"/>
    <lineage>
        <taxon>Bacteria</taxon>
        <taxon>Bacillati</taxon>
        <taxon>Actinomycetota</taxon>
        <taxon>Actinomycetes</taxon>
        <taxon>Mycobacteriales</taxon>
        <taxon>Mycobacteriaceae</taxon>
        <taxon>Mycolicibacterium</taxon>
    </lineage>
</organism>
<dbReference type="CDD" id="cd14014">
    <property type="entry name" value="STKc_PknB_like"/>
    <property type="match status" value="1"/>
</dbReference>
<dbReference type="EC" id="2.7.11.1" evidence="2"/>
<dbReference type="OrthoDB" id="9762169at2"/>
<dbReference type="GO" id="GO:0045717">
    <property type="term" value="P:negative regulation of fatty acid biosynthetic process"/>
    <property type="evidence" value="ECO:0007669"/>
    <property type="project" value="UniProtKB-ARBA"/>
</dbReference>
<dbReference type="PROSITE" id="PS00108">
    <property type="entry name" value="PROTEIN_KINASE_ST"/>
    <property type="match status" value="1"/>
</dbReference>
<evidence type="ECO:0000256" key="2">
    <source>
        <dbReference type="ARBA" id="ARBA00012513"/>
    </source>
</evidence>
<dbReference type="InterPro" id="IPR035016">
    <property type="entry name" value="NHL_PKND"/>
</dbReference>
<feature type="domain" description="Protein kinase" evidence="18">
    <location>
        <begin position="9"/>
        <end position="274"/>
    </location>
</feature>
<dbReference type="RefSeq" id="WP_083031157.1">
    <property type="nucleotide sequence ID" value="NZ_AP022618.1"/>
</dbReference>
<accession>A0A1X0DCH3</accession>
<gene>
    <name evidence="19" type="ORF">BST26_11725</name>
</gene>
<feature type="compositionally biased region" description="Low complexity" evidence="16">
    <location>
        <begin position="338"/>
        <end position="357"/>
    </location>
</feature>
<keyword evidence="12 17" id="KW-1133">Transmembrane helix</keyword>
<reference evidence="19 20" key="1">
    <citation type="submission" date="2016-12" db="EMBL/GenBank/DDBJ databases">
        <title>The new phylogeny of genus Mycobacterium.</title>
        <authorList>
            <person name="Tortoli E."/>
            <person name="Trovato A."/>
            <person name="Cirillo D.M."/>
        </authorList>
    </citation>
    <scope>NUCLEOTIDE SEQUENCE [LARGE SCALE GENOMIC DNA]</scope>
    <source>
        <strain evidence="19 20">DSM 45130</strain>
    </source>
</reference>
<dbReference type="PROSITE" id="PS00107">
    <property type="entry name" value="PROTEIN_KINASE_ATP"/>
    <property type="match status" value="1"/>
</dbReference>
<name>A0A1X0DCH3_9MYCO</name>